<gene>
    <name evidence="1" type="ORF">HLUCCA11_15575</name>
</gene>
<sequence>MSCRILHCGKSLNNYNLCIEYSVAGFGTRGPEKDDIIFLVVNHEKQTLCGLRARLGEPTDHQPWPDADRYVLAYKLIDIEYANPFDIRFLVDYGGKYWPLKFLQGSKPIKDEKAVQSLHDAFDKHCVEQPVRLLKGNDLNAEEKEEEEDTLLEVNPSELSEVLLEVPEAKISVMGTFQTIPFKNETDALRGLESLVNENFYNLFPRYSSNQSLLIPENRLFLSSGVEARGEKPMKGIRSIPDALLIVYSEYEKQPFRVALIEYECFGESKTRSQEKSNYLNGQVIPQLMRFASAFSIVTDKQIRDQTIKMWVDKIIQYIYVTPEYISKVSGWMKQIRPDLSDQLVGREIDRVLTEAFQKSLQILLIIDDLSDEQKDTITNVIRAFKLESGKSIEFISYIVRLEQRIRVSDADAEYALSVQ</sequence>
<dbReference type="EMBL" id="LJZR01000021">
    <property type="protein sequence ID" value="KPQ34338.1"/>
    <property type="molecule type" value="Genomic_DNA"/>
</dbReference>
<comment type="caution">
    <text evidence="1">The sequence shown here is derived from an EMBL/GenBank/DDBJ whole genome shotgun (WGS) entry which is preliminary data.</text>
</comment>
<accession>A0A0N8KMP8</accession>
<evidence type="ECO:0000313" key="2">
    <source>
        <dbReference type="Proteomes" id="UP000050465"/>
    </source>
</evidence>
<protein>
    <submittedName>
        <fullName evidence="1">Uncharacterized protein</fullName>
    </submittedName>
</protein>
<evidence type="ECO:0000313" key="1">
    <source>
        <dbReference type="EMBL" id="KPQ34338.1"/>
    </source>
</evidence>
<dbReference type="Proteomes" id="UP000050465">
    <property type="component" value="Unassembled WGS sequence"/>
</dbReference>
<organism evidence="1 2">
    <name type="scientific">Phormidesmis priestleyi Ana</name>
    <dbReference type="NCBI Taxonomy" id="1666911"/>
    <lineage>
        <taxon>Bacteria</taxon>
        <taxon>Bacillati</taxon>
        <taxon>Cyanobacteriota</taxon>
        <taxon>Cyanophyceae</taxon>
        <taxon>Leptolyngbyales</taxon>
        <taxon>Leptolyngbyaceae</taxon>
        <taxon>Phormidesmis</taxon>
    </lineage>
</organism>
<proteinExistence type="predicted"/>
<reference evidence="1 2" key="1">
    <citation type="submission" date="2015-09" db="EMBL/GenBank/DDBJ databases">
        <title>Identification and resolution of microdiversity through metagenomic sequencing of parallel consortia.</title>
        <authorList>
            <person name="Nelson W.C."/>
            <person name="Romine M.F."/>
            <person name="Lindemann S.R."/>
        </authorList>
    </citation>
    <scope>NUCLEOTIDE SEQUENCE [LARGE SCALE GENOMIC DNA]</scope>
    <source>
        <strain evidence="1">Ana</strain>
    </source>
</reference>
<name>A0A0N8KMP8_9CYAN</name>
<dbReference type="AlphaFoldDB" id="A0A0N8KMP8"/>